<sequence length="431" mass="47095">MQFDADTMRELLVTAGLEAGAAAALVAGTPLAEQGVAATVTTALAALLSERFGAPQALPELLRSGALEDWCLFAQAHFDEETVKQAAVARILAAETELAAGEPYELDMLRREDAPGVARLFHAIYGDKYPVIDYYVPERLTALNHQRQVLTVVARLPTGEIAGTGAYYRSSPPNAAVYEQGQLLVDHHYRNTSIAFRILKRLEALSYAMDYAEAFFGEAVCTHLVTQKTGTKQGHVECALELSLMPSGAYEKEGAAGRVSCLMFFRVDRDTAQPLYLPECYRDTLTFILSGIALDRDVRFDGPDVPEADQSVVDSRTFDFAQVRRVQVATIGRDLPEHLDALDAEAKEQGLAVVQVYLATGAPGVAFAVGELRRRGYILGGLLPRWFGTDGLMLQKLAQTPDFAAVNLYTDRAKTLLAHIRAEWEALGDRP</sequence>
<dbReference type="SUPFAM" id="SSF55729">
    <property type="entry name" value="Acyl-CoA N-acyltransferases (Nat)"/>
    <property type="match status" value="1"/>
</dbReference>
<evidence type="ECO:0008006" key="3">
    <source>
        <dbReference type="Google" id="ProtNLM"/>
    </source>
</evidence>
<dbReference type="Gene3D" id="3.40.630.30">
    <property type="match status" value="1"/>
</dbReference>
<reference evidence="1 2" key="1">
    <citation type="submission" date="2020-01" db="EMBL/GenBank/DDBJ databases">
        <title>Genome sequence of Desulfovibrio aerotolerans DSM 16695(T).</title>
        <authorList>
            <person name="Karnachuk O."/>
            <person name="Avakyan M."/>
            <person name="Mardanov A."/>
            <person name="Kadnikov V."/>
            <person name="Ravin N."/>
        </authorList>
    </citation>
    <scope>NUCLEOTIDE SEQUENCE [LARGE SCALE GENOMIC DNA]</scope>
    <source>
        <strain evidence="1 2">DSM 16695</strain>
    </source>
</reference>
<gene>
    <name evidence="1" type="ORF">GTA51_04220</name>
</gene>
<evidence type="ECO:0000313" key="2">
    <source>
        <dbReference type="Proteomes" id="UP000482487"/>
    </source>
</evidence>
<proteinExistence type="predicted"/>
<dbReference type="RefSeq" id="WP_160958961.1">
    <property type="nucleotide sequence ID" value="NZ_WVUD01000004.1"/>
</dbReference>
<name>A0A7C9IUC8_9BACT</name>
<comment type="caution">
    <text evidence="1">The sequence shown here is derived from an EMBL/GenBank/DDBJ whole genome shotgun (WGS) entry which is preliminary data.</text>
</comment>
<dbReference type="EMBL" id="WVUD01000004">
    <property type="protein sequence ID" value="MYL82343.1"/>
    <property type="molecule type" value="Genomic_DNA"/>
</dbReference>
<dbReference type="InterPro" id="IPR016181">
    <property type="entry name" value="Acyl_CoA_acyltransferase"/>
</dbReference>
<dbReference type="Proteomes" id="UP000482487">
    <property type="component" value="Unassembled WGS sequence"/>
</dbReference>
<dbReference type="OrthoDB" id="5412651at2"/>
<dbReference type="AlphaFoldDB" id="A0A7C9IUC8"/>
<keyword evidence="2" id="KW-1185">Reference proteome</keyword>
<evidence type="ECO:0000313" key="1">
    <source>
        <dbReference type="EMBL" id="MYL82343.1"/>
    </source>
</evidence>
<organism evidence="1 2">
    <name type="scientific">Solidesulfovibrio aerotolerans</name>
    <dbReference type="NCBI Taxonomy" id="295255"/>
    <lineage>
        <taxon>Bacteria</taxon>
        <taxon>Pseudomonadati</taxon>
        <taxon>Thermodesulfobacteriota</taxon>
        <taxon>Desulfovibrionia</taxon>
        <taxon>Desulfovibrionales</taxon>
        <taxon>Desulfovibrionaceae</taxon>
        <taxon>Solidesulfovibrio</taxon>
    </lineage>
</organism>
<accession>A0A7C9IUC8</accession>
<protein>
    <recommendedName>
        <fullName evidence="3">N-acetyltransferase domain-containing protein</fullName>
    </recommendedName>
</protein>